<accession>A0A136IZ51</accession>
<name>A0A136IZ51_9PEZI</name>
<dbReference type="OrthoDB" id="5229512at2759"/>
<dbReference type="EMBL" id="KQ964253">
    <property type="protein sequence ID" value="KXJ90211.1"/>
    <property type="molecule type" value="Genomic_DNA"/>
</dbReference>
<evidence type="ECO:0000313" key="2">
    <source>
        <dbReference type="EMBL" id="KXJ90211.1"/>
    </source>
</evidence>
<feature type="region of interest" description="Disordered" evidence="1">
    <location>
        <begin position="382"/>
        <end position="403"/>
    </location>
</feature>
<dbReference type="InParanoid" id="A0A136IZ51"/>
<keyword evidence="3" id="KW-1185">Reference proteome</keyword>
<reference evidence="3" key="1">
    <citation type="submission" date="2016-02" db="EMBL/GenBank/DDBJ databases">
        <title>Draft genome sequence of Microdochium bolleyi, a fungal endophyte of beachgrass.</title>
        <authorList>
            <consortium name="DOE Joint Genome Institute"/>
            <person name="David A.S."/>
            <person name="May G."/>
            <person name="Haridas S."/>
            <person name="Lim J."/>
            <person name="Wang M."/>
            <person name="Labutti K."/>
            <person name="Lipzen A."/>
            <person name="Barry K."/>
            <person name="Grigoriev I.V."/>
        </authorList>
    </citation>
    <scope>NUCLEOTIDE SEQUENCE [LARGE SCALE GENOMIC DNA]</scope>
    <source>
        <strain evidence="3">J235TASD1</strain>
    </source>
</reference>
<dbReference type="Proteomes" id="UP000070501">
    <property type="component" value="Unassembled WGS sequence"/>
</dbReference>
<dbReference type="InterPro" id="IPR011990">
    <property type="entry name" value="TPR-like_helical_dom_sf"/>
</dbReference>
<organism evidence="2 3">
    <name type="scientific">Microdochium bolleyi</name>
    <dbReference type="NCBI Taxonomy" id="196109"/>
    <lineage>
        <taxon>Eukaryota</taxon>
        <taxon>Fungi</taxon>
        <taxon>Dikarya</taxon>
        <taxon>Ascomycota</taxon>
        <taxon>Pezizomycotina</taxon>
        <taxon>Sordariomycetes</taxon>
        <taxon>Xylariomycetidae</taxon>
        <taxon>Xylariales</taxon>
        <taxon>Microdochiaceae</taxon>
        <taxon>Microdochium</taxon>
    </lineage>
</organism>
<proteinExistence type="predicted"/>
<dbReference type="PANTHER" id="PTHR42085">
    <property type="entry name" value="F-BOX DOMAIN-CONTAINING PROTEIN"/>
    <property type="match status" value="1"/>
</dbReference>
<dbReference type="AlphaFoldDB" id="A0A136IZ51"/>
<evidence type="ECO:0000256" key="1">
    <source>
        <dbReference type="SAM" id="MobiDB-lite"/>
    </source>
</evidence>
<gene>
    <name evidence="2" type="ORF">Micbo1qcDRAFT_164733</name>
</gene>
<dbReference type="PANTHER" id="PTHR42085:SF4">
    <property type="entry name" value="F-BOX DOMAIN-CONTAINING PROTEIN"/>
    <property type="match status" value="1"/>
</dbReference>
<dbReference type="InterPro" id="IPR038883">
    <property type="entry name" value="AN11006-like"/>
</dbReference>
<protein>
    <submittedName>
        <fullName evidence="2">Uncharacterized protein</fullName>
    </submittedName>
</protein>
<evidence type="ECO:0000313" key="3">
    <source>
        <dbReference type="Proteomes" id="UP000070501"/>
    </source>
</evidence>
<sequence length="466" mass="51634">MAAPGSDGQVFRFTDLPPEIRNAIYKILLCSFPIPDYQDDSDRVELPDTITWLDKRRVSTSILRASRQIHDEARTVLIRTNLFVQVEFHLQIEETFKAHKLMINRRIPLLAADGDWTESTQLDMYKPLVAMTYAITSGTESPGALPSSTLRCLILHRELDNLMLRLANADDVWLPGFSARMKHHVTILTFGGSGRDKADREFLGTRAVQQRLLAPFSKHLRGVQNFAIKTNATNKNKSAAGKLDEAPVASTVSAVQKKATKSTADILAALQDLKAKGTTAFRAGDTRMASENWSRACLDIMRLRQAEDFAAAYVSKPRDSPERKFIRDVAEIMFLLNLNLAQNTLKAMQKSLDAGDRMHAADLSGSALAALERAFGEASASETTGLPVAAAPESNARDGDIRGGWRPAHAQMAKLWYRKAKCHRLCREWNDARQAIGFARRTAPADVTILAEEEAILDGASHIGRR</sequence>
<dbReference type="SUPFAM" id="SSF48452">
    <property type="entry name" value="TPR-like"/>
    <property type="match status" value="1"/>
</dbReference>